<feature type="domain" description="Lipocalin/cytosolic fatty-acid binding" evidence="2">
    <location>
        <begin position="7"/>
        <end position="111"/>
    </location>
</feature>
<keyword evidence="4" id="KW-1185">Reference proteome</keyword>
<dbReference type="InterPro" id="IPR012674">
    <property type="entry name" value="Calycin"/>
</dbReference>
<dbReference type="GO" id="GO:0008289">
    <property type="term" value="F:lipid binding"/>
    <property type="evidence" value="ECO:0007669"/>
    <property type="project" value="InterPro"/>
</dbReference>
<dbReference type="Proteomes" id="UP000736164">
    <property type="component" value="Unassembled WGS sequence"/>
</dbReference>
<proteinExistence type="inferred from homology"/>
<dbReference type="EMBL" id="JAAWVO010032594">
    <property type="protein sequence ID" value="MBN3316931.1"/>
    <property type="molecule type" value="Genomic_DNA"/>
</dbReference>
<dbReference type="AlphaFoldDB" id="A0A8J7TBR2"/>
<protein>
    <submittedName>
        <fullName evidence="3">RET1 protein</fullName>
    </submittedName>
</protein>
<sequence length="166" mass="19391">TMPPNLTGVYQLVSQENMDEYLQALDINFALRKIVCLLRPDKDIVQEGDHMVIRTLTTFRNFIMDFTLGQEFTEDLGPVDGRVCQTTVQWEGDRLVCVQKGEKENRGWTHWQEGDLLHLVSVLFNTIPHIRKRYNIQLITNKTTHIQAFVMKQCVIFKKVLKCMHL</sequence>
<reference evidence="3" key="1">
    <citation type="journal article" date="2021" name="Cell">
        <title>Tracing the genetic footprints of vertebrate landing in non-teleost ray-finned fishes.</title>
        <authorList>
            <person name="Bi X."/>
            <person name="Wang K."/>
            <person name="Yang L."/>
            <person name="Pan H."/>
            <person name="Jiang H."/>
            <person name="Wei Q."/>
            <person name="Fang M."/>
            <person name="Yu H."/>
            <person name="Zhu C."/>
            <person name="Cai Y."/>
            <person name="He Y."/>
            <person name="Gan X."/>
            <person name="Zeng H."/>
            <person name="Yu D."/>
            <person name="Zhu Y."/>
            <person name="Jiang H."/>
            <person name="Qiu Q."/>
            <person name="Yang H."/>
            <person name="Zhang Y.E."/>
            <person name="Wang W."/>
            <person name="Zhu M."/>
            <person name="He S."/>
            <person name="Zhang G."/>
        </authorList>
    </citation>
    <scope>NUCLEOTIDE SEQUENCE</scope>
    <source>
        <strain evidence="3">Allg_001</strain>
    </source>
</reference>
<dbReference type="InterPro" id="IPR000566">
    <property type="entry name" value="Lipocln_cytosolic_FA-bd_dom"/>
</dbReference>
<dbReference type="InterPro" id="IPR031259">
    <property type="entry name" value="ILBP"/>
</dbReference>
<gene>
    <name evidence="3" type="primary">Rbp1_1</name>
    <name evidence="3" type="ORF">GTO95_0006669</name>
</gene>
<evidence type="ECO:0000256" key="1">
    <source>
        <dbReference type="ARBA" id="ARBA00008390"/>
    </source>
</evidence>
<dbReference type="Pfam" id="PF00061">
    <property type="entry name" value="Lipocalin"/>
    <property type="match status" value="1"/>
</dbReference>
<evidence type="ECO:0000259" key="2">
    <source>
        <dbReference type="Pfam" id="PF00061"/>
    </source>
</evidence>
<name>A0A8J7TBR2_ATRSP</name>
<feature type="non-terminal residue" evidence="3">
    <location>
        <position position="1"/>
    </location>
</feature>
<evidence type="ECO:0000313" key="4">
    <source>
        <dbReference type="Proteomes" id="UP000736164"/>
    </source>
</evidence>
<dbReference type="SUPFAM" id="SSF50814">
    <property type="entry name" value="Lipocalins"/>
    <property type="match status" value="1"/>
</dbReference>
<comment type="caution">
    <text evidence="3">The sequence shown here is derived from an EMBL/GenBank/DDBJ whole genome shotgun (WGS) entry which is preliminary data.</text>
</comment>
<organism evidence="3 4">
    <name type="scientific">Atractosteus spatula</name>
    <name type="common">Alligator gar</name>
    <name type="synonym">Lepisosteus spatula</name>
    <dbReference type="NCBI Taxonomy" id="7917"/>
    <lineage>
        <taxon>Eukaryota</taxon>
        <taxon>Metazoa</taxon>
        <taxon>Chordata</taxon>
        <taxon>Craniata</taxon>
        <taxon>Vertebrata</taxon>
        <taxon>Euteleostomi</taxon>
        <taxon>Actinopterygii</taxon>
        <taxon>Neopterygii</taxon>
        <taxon>Holostei</taxon>
        <taxon>Semionotiformes</taxon>
        <taxon>Lepisosteidae</taxon>
        <taxon>Atractosteus</taxon>
    </lineage>
</organism>
<feature type="non-terminal residue" evidence="3">
    <location>
        <position position="166"/>
    </location>
</feature>
<evidence type="ECO:0000313" key="3">
    <source>
        <dbReference type="EMBL" id="MBN3316931.1"/>
    </source>
</evidence>
<dbReference type="Gene3D" id="2.40.128.20">
    <property type="match status" value="1"/>
</dbReference>
<dbReference type="PANTHER" id="PTHR11955">
    <property type="entry name" value="FATTY ACID BINDING PROTEIN"/>
    <property type="match status" value="1"/>
</dbReference>
<dbReference type="FunFam" id="2.40.128.20:FF:000001">
    <property type="entry name" value="Fatty acid-binding protein, adipocyte"/>
    <property type="match status" value="1"/>
</dbReference>
<comment type="similarity">
    <text evidence="1">Belongs to the calycin superfamily. Fatty-acid binding protein (FABP) family.</text>
</comment>
<accession>A0A8J7TBR2</accession>